<dbReference type="RefSeq" id="WP_002364278.1">
    <property type="nucleotide sequence ID" value="NZ_AP022341.1"/>
</dbReference>
<evidence type="ECO:0000313" key="1">
    <source>
        <dbReference type="EMBL" id="KWX17732.1"/>
    </source>
</evidence>
<sequence>MVTLFYRRDFLFSIYTKYFTLSSNIKTSTKLICKLFKLDKISNIDDVKSKILTRKVSEPVKLTAQDKKNGIVLYGDDAKYNYNWDTSSEAEVLSIPTTDTSGEKVTFKINFITAISKLEYGKQKKRDNNDQYLPKK</sequence>
<comment type="caution">
    <text evidence="1">The sequence shown here is derived from an EMBL/GenBank/DDBJ whole genome shotgun (WGS) entry which is preliminary data.</text>
</comment>
<dbReference type="EMBL" id="LRHK01000001">
    <property type="protein sequence ID" value="KWX17732.1"/>
    <property type="molecule type" value="Genomic_DNA"/>
</dbReference>
<dbReference type="Proteomes" id="UP000070452">
    <property type="component" value="Unassembled WGS sequence"/>
</dbReference>
<organism evidence="1 2">
    <name type="scientific">Enterococcus faecium</name>
    <name type="common">Streptococcus faecium</name>
    <dbReference type="NCBI Taxonomy" id="1352"/>
    <lineage>
        <taxon>Bacteria</taxon>
        <taxon>Bacillati</taxon>
        <taxon>Bacillota</taxon>
        <taxon>Bacilli</taxon>
        <taxon>Lactobacillales</taxon>
        <taxon>Enterococcaceae</taxon>
        <taxon>Enterococcus</taxon>
    </lineage>
</organism>
<name>A0A132P6X5_ENTFC</name>
<proteinExistence type="predicted"/>
<evidence type="ECO:0000313" key="2">
    <source>
        <dbReference type="Proteomes" id="UP000070452"/>
    </source>
</evidence>
<protein>
    <submittedName>
        <fullName evidence="1">Uncharacterized protein</fullName>
    </submittedName>
</protein>
<reference evidence="1 2" key="1">
    <citation type="submission" date="2016-01" db="EMBL/GenBank/DDBJ databases">
        <title>Molecular Mechanisms for transfer of large genomic segments between Enterococcus faecium strains.</title>
        <authorList>
            <person name="Garcia-Solache M.A."/>
            <person name="Lebreton F."/>
            <person name="Mclaughlin R.E."/>
            <person name="Whiteaker J.D."/>
            <person name="Gilmore M.S."/>
            <person name="Rice L.B."/>
        </authorList>
    </citation>
    <scope>NUCLEOTIDE SEQUENCE [LARGE SCALE GENOMIC DNA]</scope>
    <source>
        <strain evidence="1 2">D344RRF x C68</strain>
    </source>
</reference>
<gene>
    <name evidence="1" type="ORF">AWT83_04170</name>
</gene>
<accession>A0A132P6X5</accession>
<dbReference type="AlphaFoldDB" id="A0A132P6X5"/>